<proteinExistence type="predicted"/>
<keyword evidence="2" id="KW-0238">DNA-binding</keyword>
<dbReference type="PROSITE" id="PS50995">
    <property type="entry name" value="HTH_MARR_2"/>
    <property type="match status" value="1"/>
</dbReference>
<dbReference type="Proteomes" id="UP001207918">
    <property type="component" value="Unassembled WGS sequence"/>
</dbReference>
<evidence type="ECO:0000313" key="5">
    <source>
        <dbReference type="EMBL" id="MCW9705691.1"/>
    </source>
</evidence>
<dbReference type="Gene3D" id="1.10.10.10">
    <property type="entry name" value="Winged helix-like DNA-binding domain superfamily/Winged helix DNA-binding domain"/>
    <property type="match status" value="1"/>
</dbReference>
<evidence type="ECO:0000259" key="4">
    <source>
        <dbReference type="PROSITE" id="PS50995"/>
    </source>
</evidence>
<reference evidence="5 6" key="1">
    <citation type="submission" date="2021-03" db="EMBL/GenBank/DDBJ databases">
        <title>Aliifodinibius sp. nov., a new bacterium isolated from saline soil.</title>
        <authorList>
            <person name="Galisteo C."/>
            <person name="De La Haba R."/>
            <person name="Sanchez-Porro C."/>
            <person name="Ventosa A."/>
        </authorList>
    </citation>
    <scope>NUCLEOTIDE SEQUENCE [LARGE SCALE GENOMIC DNA]</scope>
    <source>
        <strain evidence="5 6">1BSP15-2V2</strain>
    </source>
</reference>
<dbReference type="InterPro" id="IPR036390">
    <property type="entry name" value="WH_DNA-bd_sf"/>
</dbReference>
<evidence type="ECO:0000256" key="2">
    <source>
        <dbReference type="ARBA" id="ARBA00023125"/>
    </source>
</evidence>
<dbReference type="SUPFAM" id="SSF46785">
    <property type="entry name" value="Winged helix' DNA-binding domain"/>
    <property type="match status" value="1"/>
</dbReference>
<dbReference type="PANTHER" id="PTHR42756:SF1">
    <property type="entry name" value="TRANSCRIPTIONAL REPRESSOR OF EMRAB OPERON"/>
    <property type="match status" value="1"/>
</dbReference>
<dbReference type="InterPro" id="IPR036388">
    <property type="entry name" value="WH-like_DNA-bd_sf"/>
</dbReference>
<dbReference type="PRINTS" id="PR00598">
    <property type="entry name" value="HTHMARR"/>
</dbReference>
<dbReference type="InterPro" id="IPR000835">
    <property type="entry name" value="HTH_MarR-typ"/>
</dbReference>
<dbReference type="PANTHER" id="PTHR42756">
    <property type="entry name" value="TRANSCRIPTIONAL REGULATOR, MARR"/>
    <property type="match status" value="1"/>
</dbReference>
<keyword evidence="6" id="KW-1185">Reference proteome</keyword>
<keyword evidence="3" id="KW-0804">Transcription</keyword>
<feature type="domain" description="HTH marR-type" evidence="4">
    <location>
        <begin position="14"/>
        <end position="146"/>
    </location>
</feature>
<sequence length="151" mass="17032">MGTHYKGSNSEVRTLNAFIKLMRASESINNRLNRHLAEQDLTVSQFGVLEALLHLGPLNQKSLAEKLLKSGGNITLVIDNLEKSGWVERHPNPEDRRSVLIHLTDEGEKLIKSYFPKHLQKIMGEFSSLSDKELEQLASICKKIGVQKDNN</sequence>
<organism evidence="5 6">
    <name type="scientific">Fodinibius salsisoli</name>
    <dbReference type="NCBI Taxonomy" id="2820877"/>
    <lineage>
        <taxon>Bacteria</taxon>
        <taxon>Pseudomonadati</taxon>
        <taxon>Balneolota</taxon>
        <taxon>Balneolia</taxon>
        <taxon>Balneolales</taxon>
        <taxon>Balneolaceae</taxon>
        <taxon>Fodinibius</taxon>
    </lineage>
</organism>
<evidence type="ECO:0000313" key="6">
    <source>
        <dbReference type="Proteomes" id="UP001207918"/>
    </source>
</evidence>
<name>A0ABT3PID6_9BACT</name>
<accession>A0ABT3PID6</accession>
<dbReference type="Pfam" id="PF01047">
    <property type="entry name" value="MarR"/>
    <property type="match status" value="1"/>
</dbReference>
<dbReference type="EMBL" id="JAGGJA010000001">
    <property type="protein sequence ID" value="MCW9705691.1"/>
    <property type="molecule type" value="Genomic_DNA"/>
</dbReference>
<comment type="caution">
    <text evidence="5">The sequence shown here is derived from an EMBL/GenBank/DDBJ whole genome shotgun (WGS) entry which is preliminary data.</text>
</comment>
<dbReference type="SMART" id="SM00347">
    <property type="entry name" value="HTH_MARR"/>
    <property type="match status" value="1"/>
</dbReference>
<protein>
    <submittedName>
        <fullName evidence="5">MarR family transcriptional regulator</fullName>
    </submittedName>
</protein>
<keyword evidence="1" id="KW-0805">Transcription regulation</keyword>
<gene>
    <name evidence="5" type="ORF">J6I44_02430</name>
</gene>
<dbReference type="RefSeq" id="WP_350356658.1">
    <property type="nucleotide sequence ID" value="NZ_JAGGJA010000001.1"/>
</dbReference>
<evidence type="ECO:0000256" key="1">
    <source>
        <dbReference type="ARBA" id="ARBA00023015"/>
    </source>
</evidence>
<evidence type="ECO:0000256" key="3">
    <source>
        <dbReference type="ARBA" id="ARBA00023163"/>
    </source>
</evidence>